<organism evidence="2 3">
    <name type="scientific">Candidatus Kaiserbacteria bacterium RIFCSPLOWO2_12_FULL_45_26</name>
    <dbReference type="NCBI Taxonomy" id="1798525"/>
    <lineage>
        <taxon>Bacteria</taxon>
        <taxon>Candidatus Kaiseribacteriota</taxon>
    </lineage>
</organism>
<feature type="transmembrane region" description="Helical" evidence="1">
    <location>
        <begin position="123"/>
        <end position="148"/>
    </location>
</feature>
<dbReference type="Proteomes" id="UP000177325">
    <property type="component" value="Unassembled WGS sequence"/>
</dbReference>
<name>A0A1F6FGR1_9BACT</name>
<keyword evidence="1" id="KW-1133">Transmembrane helix</keyword>
<proteinExistence type="predicted"/>
<dbReference type="AlphaFoldDB" id="A0A1F6FGR1"/>
<evidence type="ECO:0000256" key="1">
    <source>
        <dbReference type="SAM" id="Phobius"/>
    </source>
</evidence>
<dbReference type="EMBL" id="MFMM01000001">
    <property type="protein sequence ID" value="OGG85047.1"/>
    <property type="molecule type" value="Genomic_DNA"/>
</dbReference>
<feature type="transmembrane region" description="Helical" evidence="1">
    <location>
        <begin position="47"/>
        <end position="67"/>
    </location>
</feature>
<keyword evidence="1" id="KW-0812">Transmembrane</keyword>
<evidence type="ECO:0000313" key="3">
    <source>
        <dbReference type="Proteomes" id="UP000177325"/>
    </source>
</evidence>
<accession>A0A1F6FGR1</accession>
<feature type="transmembrane region" description="Helical" evidence="1">
    <location>
        <begin position="20"/>
        <end position="41"/>
    </location>
</feature>
<comment type="caution">
    <text evidence="2">The sequence shown here is derived from an EMBL/GenBank/DDBJ whole genome shotgun (WGS) entry which is preliminary data.</text>
</comment>
<evidence type="ECO:0000313" key="2">
    <source>
        <dbReference type="EMBL" id="OGG85047.1"/>
    </source>
</evidence>
<sequence>MVYLEWIIKQPGESAMIESFLSFLRVCSVGTAVLSFCLLMYPAVLPFWGQALDIKAAYALIFSLLTLSYTKLGERIMVARYMVVYNRFISQALVLVVVLMLLMVYTAWYALSTLQHPSYTVNAVVLLASAAMALASTVASCIAVYYAIESWYQERIYMNGRTYE</sequence>
<keyword evidence="1" id="KW-0472">Membrane</keyword>
<reference evidence="2 3" key="1">
    <citation type="journal article" date="2016" name="Nat. Commun.">
        <title>Thousands of microbial genomes shed light on interconnected biogeochemical processes in an aquifer system.</title>
        <authorList>
            <person name="Anantharaman K."/>
            <person name="Brown C.T."/>
            <person name="Hug L.A."/>
            <person name="Sharon I."/>
            <person name="Castelle C.J."/>
            <person name="Probst A.J."/>
            <person name="Thomas B.C."/>
            <person name="Singh A."/>
            <person name="Wilkins M.J."/>
            <person name="Karaoz U."/>
            <person name="Brodie E.L."/>
            <person name="Williams K.H."/>
            <person name="Hubbard S.S."/>
            <person name="Banfield J.F."/>
        </authorList>
    </citation>
    <scope>NUCLEOTIDE SEQUENCE [LARGE SCALE GENOMIC DNA]</scope>
</reference>
<protein>
    <submittedName>
        <fullName evidence="2">Uncharacterized protein</fullName>
    </submittedName>
</protein>
<gene>
    <name evidence="2" type="ORF">A3G90_03225</name>
</gene>
<feature type="transmembrane region" description="Helical" evidence="1">
    <location>
        <begin position="88"/>
        <end position="111"/>
    </location>
</feature>